<protein>
    <submittedName>
        <fullName evidence="1">Uncharacterized protein</fullName>
    </submittedName>
</protein>
<organism evidence="1 2">
    <name type="scientific">Zarea fungicola</name>
    <dbReference type="NCBI Taxonomy" id="93591"/>
    <lineage>
        <taxon>Eukaryota</taxon>
        <taxon>Fungi</taxon>
        <taxon>Dikarya</taxon>
        <taxon>Ascomycota</taxon>
        <taxon>Pezizomycotina</taxon>
        <taxon>Sordariomycetes</taxon>
        <taxon>Hypocreomycetidae</taxon>
        <taxon>Hypocreales</taxon>
        <taxon>Cordycipitaceae</taxon>
        <taxon>Zarea</taxon>
    </lineage>
</organism>
<reference evidence="1" key="1">
    <citation type="submission" date="2022-08" db="EMBL/GenBank/DDBJ databases">
        <title>Genome Sequence of Lecanicillium fungicola.</title>
        <authorList>
            <person name="Buettner E."/>
        </authorList>
    </citation>
    <scope>NUCLEOTIDE SEQUENCE</scope>
    <source>
        <strain evidence="1">Babe33</strain>
    </source>
</reference>
<comment type="caution">
    <text evidence="1">The sequence shown here is derived from an EMBL/GenBank/DDBJ whole genome shotgun (WGS) entry which is preliminary data.</text>
</comment>
<sequence length="120" mass="13705">MRRLDYLRRRYGVDAYLCARDKRFFEYSSSPLFHPTTLDVSQSYRPLRRGPADFDTAAACAAECDNSSFALWTTPPSTSLVISCSENSAIELTLRHLRFAKLAFFIEDLLLLLITFIVQA</sequence>
<name>A0ACC1N4G6_9HYPO</name>
<keyword evidence="2" id="KW-1185">Reference proteome</keyword>
<evidence type="ECO:0000313" key="2">
    <source>
        <dbReference type="Proteomes" id="UP001143910"/>
    </source>
</evidence>
<accession>A0ACC1N4G6</accession>
<proteinExistence type="predicted"/>
<evidence type="ECO:0000313" key="1">
    <source>
        <dbReference type="EMBL" id="KAJ2974180.1"/>
    </source>
</evidence>
<dbReference type="EMBL" id="JANJQO010000864">
    <property type="protein sequence ID" value="KAJ2974180.1"/>
    <property type="molecule type" value="Genomic_DNA"/>
</dbReference>
<gene>
    <name evidence="1" type="ORF">NQ176_g6192</name>
</gene>
<dbReference type="Proteomes" id="UP001143910">
    <property type="component" value="Unassembled WGS sequence"/>
</dbReference>